<sequence length="328" mass="36329">MKDINCMGGCSSKLDNNRLTKILKLASTNLIGNEDSSIWNLENGKSLIESLDFFPQISDSLYTYGQITACNSISDIYAMGGKPEFALSILTVTKDMSDEDIALIIKGMKSILDPLKIKILGGHTIITNDLLCGLSVTGFVDNIDLKLNNTPKVGDILVISKPLGFGTIMAAKSIDMVNSNDYEEAIRWMTTPNELASIQSIKYNFNSLTDVTGFGLAGHLLEKLNNKFTASIQFKSIPLIKNVLDYLGNYIVNGALANNRRNYSKDIYFDEDTPFAMRQIFFDPQTSGGLLGTLSEKEYLRLIQDPKNVFTKIGVIKEKSNYLIKVEI</sequence>
<evidence type="ECO:0000313" key="9">
    <source>
        <dbReference type="Proteomes" id="UP000018550"/>
    </source>
</evidence>
<dbReference type="AlphaFoldDB" id="V5RIP9"/>
<feature type="domain" description="PurM-like N-terminal" evidence="6">
    <location>
        <begin position="34"/>
        <end position="140"/>
    </location>
</feature>
<evidence type="ECO:0000256" key="3">
    <source>
        <dbReference type="ARBA" id="ARBA00022777"/>
    </source>
</evidence>
<feature type="domain" description="PurM-like C-terminal" evidence="7">
    <location>
        <begin position="152"/>
        <end position="247"/>
    </location>
</feature>
<evidence type="ECO:0000256" key="1">
    <source>
        <dbReference type="ARBA" id="ARBA00022679"/>
    </source>
</evidence>
<accession>V5RIP9</accession>
<protein>
    <submittedName>
        <fullName evidence="8">Selenide, water dikinase</fullName>
    </submittedName>
</protein>
<dbReference type="HOGENOM" id="CLU_032859_0_0_14"/>
<dbReference type="Pfam" id="PF00586">
    <property type="entry name" value="AIRS"/>
    <property type="match status" value="1"/>
</dbReference>
<dbReference type="SUPFAM" id="SSF55326">
    <property type="entry name" value="PurM N-terminal domain-like"/>
    <property type="match status" value="1"/>
</dbReference>
<dbReference type="InterPro" id="IPR036676">
    <property type="entry name" value="PurM-like_C_sf"/>
</dbReference>
<keyword evidence="3 8" id="KW-0418">Kinase</keyword>
<dbReference type="Pfam" id="PF02769">
    <property type="entry name" value="AIRS_C"/>
    <property type="match status" value="1"/>
</dbReference>
<dbReference type="PANTHER" id="PTHR10256:SF0">
    <property type="entry name" value="INACTIVE SELENIDE, WATER DIKINASE-LIKE PROTEIN-RELATED"/>
    <property type="match status" value="1"/>
</dbReference>
<keyword evidence="5" id="KW-0711">Selenium</keyword>
<dbReference type="SUPFAM" id="SSF56042">
    <property type="entry name" value="PurM C-terminal domain-like"/>
    <property type="match status" value="1"/>
</dbReference>
<reference evidence="8 9" key="1">
    <citation type="journal article" date="2014" name="Genome Announc.">
        <title>Complete Genome Sequence of Spiroplasma apis B31T (ATCC 33834), a Bacterium Associated with May Disease of Honeybees (Apis mellifera).</title>
        <authorList>
            <person name="Ku C."/>
            <person name="Lo W.S."/>
            <person name="Chen L.L."/>
            <person name="Kuo C.H."/>
        </authorList>
    </citation>
    <scope>NUCLEOTIDE SEQUENCE [LARGE SCALE GENOMIC DNA]</scope>
    <source>
        <strain evidence="8">B31</strain>
    </source>
</reference>
<dbReference type="InterPro" id="IPR010918">
    <property type="entry name" value="PurM-like_C_dom"/>
</dbReference>
<dbReference type="PATRIC" id="fig|1276258.3.peg.519"/>
<dbReference type="InterPro" id="IPR016188">
    <property type="entry name" value="PurM-like_N"/>
</dbReference>
<proteinExistence type="predicted"/>
<dbReference type="OrthoDB" id="9772934at2"/>
<dbReference type="PANTHER" id="PTHR10256">
    <property type="entry name" value="SELENIDE, WATER DIKINASE"/>
    <property type="match status" value="1"/>
</dbReference>
<dbReference type="GO" id="GO:0005737">
    <property type="term" value="C:cytoplasm"/>
    <property type="evidence" value="ECO:0007669"/>
    <property type="project" value="TreeGrafter"/>
</dbReference>
<keyword evidence="2" id="KW-0547">Nucleotide-binding</keyword>
<dbReference type="KEGG" id="sapi:SAPIS_v1c05130"/>
<dbReference type="EMBL" id="CP006682">
    <property type="protein sequence ID" value="AHB36358.1"/>
    <property type="molecule type" value="Genomic_DNA"/>
</dbReference>
<dbReference type="GO" id="GO:0016260">
    <property type="term" value="P:selenocysteine biosynthetic process"/>
    <property type="evidence" value="ECO:0007669"/>
    <property type="project" value="TreeGrafter"/>
</dbReference>
<organism evidence="8 9">
    <name type="scientific">Spiroplasma apis B31</name>
    <dbReference type="NCBI Taxonomy" id="1276258"/>
    <lineage>
        <taxon>Bacteria</taxon>
        <taxon>Bacillati</taxon>
        <taxon>Mycoplasmatota</taxon>
        <taxon>Mollicutes</taxon>
        <taxon>Entomoplasmatales</taxon>
        <taxon>Spiroplasmataceae</taxon>
        <taxon>Spiroplasma</taxon>
    </lineage>
</organism>
<dbReference type="Proteomes" id="UP000018550">
    <property type="component" value="Chromosome"/>
</dbReference>
<dbReference type="GO" id="GO:0004756">
    <property type="term" value="F:selenide, water dikinase activity"/>
    <property type="evidence" value="ECO:0007669"/>
    <property type="project" value="TreeGrafter"/>
</dbReference>
<keyword evidence="4" id="KW-0067">ATP-binding</keyword>
<gene>
    <name evidence="8" type="primary">selD</name>
    <name evidence="8" type="ORF">SAPIS_v1c05130</name>
</gene>
<evidence type="ECO:0000259" key="6">
    <source>
        <dbReference type="Pfam" id="PF00586"/>
    </source>
</evidence>
<dbReference type="NCBIfam" id="TIGR00476">
    <property type="entry name" value="selD"/>
    <property type="match status" value="1"/>
</dbReference>
<dbReference type="InterPro" id="IPR004536">
    <property type="entry name" value="SPS/SelD"/>
</dbReference>
<dbReference type="eggNOG" id="COG0709">
    <property type="taxonomic scope" value="Bacteria"/>
</dbReference>
<evidence type="ECO:0000256" key="5">
    <source>
        <dbReference type="ARBA" id="ARBA00023266"/>
    </source>
</evidence>
<dbReference type="Gene3D" id="3.90.650.10">
    <property type="entry name" value="PurM-like C-terminal domain"/>
    <property type="match status" value="1"/>
</dbReference>
<evidence type="ECO:0000256" key="4">
    <source>
        <dbReference type="ARBA" id="ARBA00022840"/>
    </source>
</evidence>
<name>V5RIP9_SPIAP</name>
<dbReference type="GO" id="GO:0005524">
    <property type="term" value="F:ATP binding"/>
    <property type="evidence" value="ECO:0007669"/>
    <property type="project" value="UniProtKB-KW"/>
</dbReference>
<evidence type="ECO:0000259" key="7">
    <source>
        <dbReference type="Pfam" id="PF02769"/>
    </source>
</evidence>
<dbReference type="InterPro" id="IPR036921">
    <property type="entry name" value="PurM-like_N_sf"/>
</dbReference>
<keyword evidence="1" id="KW-0808">Transferase</keyword>
<keyword evidence="9" id="KW-1185">Reference proteome</keyword>
<dbReference type="RefSeq" id="WP_023789365.1">
    <property type="nucleotide sequence ID" value="NC_022998.1"/>
</dbReference>
<dbReference type="Gene3D" id="3.30.1330.10">
    <property type="entry name" value="PurM-like, N-terminal domain"/>
    <property type="match status" value="1"/>
</dbReference>
<dbReference type="STRING" id="1276258.SAPIS_v1c05130"/>
<evidence type="ECO:0000313" key="8">
    <source>
        <dbReference type="EMBL" id="AHB36358.1"/>
    </source>
</evidence>
<evidence type="ECO:0000256" key="2">
    <source>
        <dbReference type="ARBA" id="ARBA00022741"/>
    </source>
</evidence>